<reference evidence="3" key="1">
    <citation type="submission" date="2025-08" db="UniProtKB">
        <authorList>
            <consortium name="RefSeq"/>
        </authorList>
    </citation>
    <scope>IDENTIFICATION</scope>
    <source>
        <tissue evidence="3">Tentacle</tissue>
    </source>
</reference>
<dbReference type="OrthoDB" id="5984577at2759"/>
<dbReference type="KEGG" id="aten:116287826"/>
<feature type="non-terminal residue" evidence="3">
    <location>
        <position position="113"/>
    </location>
</feature>
<name>A0A6P8HCX6_ACTTE</name>
<dbReference type="Proteomes" id="UP000515163">
    <property type="component" value="Unplaced"/>
</dbReference>
<proteinExistence type="predicted"/>
<keyword evidence="2" id="KW-1185">Reference proteome</keyword>
<dbReference type="GeneID" id="116287826"/>
<evidence type="ECO:0000259" key="1">
    <source>
        <dbReference type="Pfam" id="PF21787"/>
    </source>
</evidence>
<accession>A0A6P8HCX6</accession>
<sequence>MQLIIKLCIELYSKNPHVLDPLRKILYLPSNRTIRYHKNKTDQRPGWNRDMLLWWCLKEAQTHNLKKHDYWGGFVLDEMKIQENVEMVVKNGKHRLVGFVDLGQIHDDMETLS</sequence>
<protein>
    <submittedName>
        <fullName evidence="3">Uncharacterized protein LOC116287826</fullName>
    </submittedName>
</protein>
<gene>
    <name evidence="3" type="primary">LOC116287826</name>
</gene>
<evidence type="ECO:0000313" key="3">
    <source>
        <dbReference type="RefSeq" id="XP_031550385.1"/>
    </source>
</evidence>
<feature type="domain" description="Transposable element P transposase-like RNase H" evidence="1">
    <location>
        <begin position="45"/>
        <end position="108"/>
    </location>
</feature>
<dbReference type="InterPro" id="IPR048365">
    <property type="entry name" value="TNP-like_RNaseH_N"/>
</dbReference>
<dbReference type="Pfam" id="PF21787">
    <property type="entry name" value="TNP-like_RNaseH_N"/>
    <property type="match status" value="1"/>
</dbReference>
<dbReference type="InParanoid" id="A0A6P8HCX6"/>
<dbReference type="RefSeq" id="XP_031550385.1">
    <property type="nucleotide sequence ID" value="XM_031694525.1"/>
</dbReference>
<evidence type="ECO:0000313" key="2">
    <source>
        <dbReference type="Proteomes" id="UP000515163"/>
    </source>
</evidence>
<dbReference type="AlphaFoldDB" id="A0A6P8HCX6"/>
<organism evidence="2 3">
    <name type="scientific">Actinia tenebrosa</name>
    <name type="common">Australian red waratah sea anemone</name>
    <dbReference type="NCBI Taxonomy" id="6105"/>
    <lineage>
        <taxon>Eukaryota</taxon>
        <taxon>Metazoa</taxon>
        <taxon>Cnidaria</taxon>
        <taxon>Anthozoa</taxon>
        <taxon>Hexacorallia</taxon>
        <taxon>Actiniaria</taxon>
        <taxon>Actiniidae</taxon>
        <taxon>Actinia</taxon>
    </lineage>
</organism>